<dbReference type="EMBL" id="JAOQIO010000023">
    <property type="protein sequence ID" value="MCU6792413.1"/>
    <property type="molecule type" value="Genomic_DNA"/>
</dbReference>
<evidence type="ECO:0000313" key="2">
    <source>
        <dbReference type="Proteomes" id="UP001652445"/>
    </source>
</evidence>
<proteinExistence type="predicted"/>
<gene>
    <name evidence="1" type="ORF">OB236_09755</name>
</gene>
<sequence>MGRYNPNSQKIVCKLLNTPYQSFTLQEGDCIEITPTKLDDQIVFFWQEFFTLIHYHEQSREAVQVNEHVLPSAVLLPFINANIKNLPLCRKYQPVISIHDTIFA</sequence>
<comment type="caution">
    <text evidence="1">The sequence shown here is derived from an EMBL/GenBank/DDBJ whole genome shotgun (WGS) entry which is preliminary data.</text>
</comment>
<dbReference type="Proteomes" id="UP001652445">
    <property type="component" value="Unassembled WGS sequence"/>
</dbReference>
<dbReference type="RefSeq" id="WP_262683804.1">
    <property type="nucleotide sequence ID" value="NZ_JAOQIO010000023.1"/>
</dbReference>
<protein>
    <submittedName>
        <fullName evidence="1">Uncharacterized protein</fullName>
    </submittedName>
</protein>
<reference evidence="1 2" key="1">
    <citation type="submission" date="2022-09" db="EMBL/GenBank/DDBJ databases">
        <authorList>
            <person name="Han X.L."/>
            <person name="Wang Q."/>
            <person name="Lu T."/>
        </authorList>
    </citation>
    <scope>NUCLEOTIDE SEQUENCE [LARGE SCALE GENOMIC DNA]</scope>
    <source>
        <strain evidence="1 2">WQ 127069</strain>
    </source>
</reference>
<name>A0ABT2UCP8_9BACL</name>
<keyword evidence="2" id="KW-1185">Reference proteome</keyword>
<accession>A0ABT2UCP8</accession>
<evidence type="ECO:0000313" key="1">
    <source>
        <dbReference type="EMBL" id="MCU6792413.1"/>
    </source>
</evidence>
<organism evidence="1 2">
    <name type="scientific">Paenibacillus baimaensis</name>
    <dbReference type="NCBI Taxonomy" id="2982185"/>
    <lineage>
        <taxon>Bacteria</taxon>
        <taxon>Bacillati</taxon>
        <taxon>Bacillota</taxon>
        <taxon>Bacilli</taxon>
        <taxon>Bacillales</taxon>
        <taxon>Paenibacillaceae</taxon>
        <taxon>Paenibacillus</taxon>
    </lineage>
</organism>